<dbReference type="InterPro" id="IPR006162">
    <property type="entry name" value="Ppantetheine_attach_site"/>
</dbReference>
<gene>
    <name evidence="6" type="primary">entF</name>
    <name evidence="6" type="ORF">GCM10010123_37580</name>
</gene>
<dbReference type="InterPro" id="IPR045851">
    <property type="entry name" value="AMP-bd_C_sf"/>
</dbReference>
<dbReference type="GO" id="GO:0047527">
    <property type="term" value="F:2,3-dihydroxybenzoate-serine ligase activity"/>
    <property type="evidence" value="ECO:0007669"/>
    <property type="project" value="TreeGrafter"/>
</dbReference>
<dbReference type="InterPro" id="IPR020802">
    <property type="entry name" value="TesA-like"/>
</dbReference>
<dbReference type="GO" id="GO:0005829">
    <property type="term" value="C:cytosol"/>
    <property type="evidence" value="ECO:0007669"/>
    <property type="project" value="TreeGrafter"/>
</dbReference>
<proteinExistence type="predicted"/>
<dbReference type="GO" id="GO:0009239">
    <property type="term" value="P:enterobactin biosynthetic process"/>
    <property type="evidence" value="ECO:0007669"/>
    <property type="project" value="TreeGrafter"/>
</dbReference>
<evidence type="ECO:0000313" key="7">
    <source>
        <dbReference type="Proteomes" id="UP000649739"/>
    </source>
</evidence>
<evidence type="ECO:0000256" key="2">
    <source>
        <dbReference type="ARBA" id="ARBA00022450"/>
    </source>
</evidence>
<keyword evidence="2" id="KW-0596">Phosphopantetheine</keyword>
<keyword evidence="3" id="KW-0597">Phosphoprotein</keyword>
<dbReference type="InterPro" id="IPR023213">
    <property type="entry name" value="CAT-like_dom_sf"/>
</dbReference>
<dbReference type="InterPro" id="IPR036736">
    <property type="entry name" value="ACP-like_sf"/>
</dbReference>
<dbReference type="EMBL" id="BMQB01000009">
    <property type="protein sequence ID" value="GGK04114.1"/>
    <property type="molecule type" value="Genomic_DNA"/>
</dbReference>
<dbReference type="PROSITE" id="PS00012">
    <property type="entry name" value="PHOSPHOPANTETHEINE"/>
    <property type="match status" value="1"/>
</dbReference>
<dbReference type="Pfam" id="PF00975">
    <property type="entry name" value="Thioesterase"/>
    <property type="match status" value="1"/>
</dbReference>
<evidence type="ECO:0000259" key="5">
    <source>
        <dbReference type="PROSITE" id="PS50075"/>
    </source>
</evidence>
<dbReference type="RefSeq" id="WP_189171503.1">
    <property type="nucleotide sequence ID" value="NZ_BMQB01000009.1"/>
</dbReference>
<dbReference type="SUPFAM" id="SSF52777">
    <property type="entry name" value="CoA-dependent acyltransferases"/>
    <property type="match status" value="2"/>
</dbReference>
<dbReference type="FunFam" id="3.40.50.980:FF:000002">
    <property type="entry name" value="Enterobactin synthetase component F"/>
    <property type="match status" value="1"/>
</dbReference>
<reference evidence="6" key="2">
    <citation type="submission" date="2020-09" db="EMBL/GenBank/DDBJ databases">
        <authorList>
            <person name="Sun Q."/>
            <person name="Ohkuma M."/>
        </authorList>
    </citation>
    <scope>NUCLEOTIDE SEQUENCE</scope>
    <source>
        <strain evidence="6">JCM 3090</strain>
    </source>
</reference>
<protein>
    <submittedName>
        <fullName evidence="6">Enterobactin synthase subunit F</fullName>
    </submittedName>
</protein>
<dbReference type="InterPro" id="IPR010071">
    <property type="entry name" value="AA_adenyl_dom"/>
</dbReference>
<dbReference type="Gene3D" id="3.30.300.30">
    <property type="match status" value="1"/>
</dbReference>
<dbReference type="InterPro" id="IPR009081">
    <property type="entry name" value="PP-bd_ACP"/>
</dbReference>
<keyword evidence="7" id="KW-1185">Reference proteome</keyword>
<dbReference type="Pfam" id="PF00668">
    <property type="entry name" value="Condensation"/>
    <property type="match status" value="1"/>
</dbReference>
<evidence type="ECO:0000256" key="4">
    <source>
        <dbReference type="SAM" id="MobiDB-lite"/>
    </source>
</evidence>
<dbReference type="InterPro" id="IPR029058">
    <property type="entry name" value="AB_hydrolase_fold"/>
</dbReference>
<dbReference type="InterPro" id="IPR020845">
    <property type="entry name" value="AMP-binding_CS"/>
</dbReference>
<dbReference type="PANTHER" id="PTHR45527">
    <property type="entry name" value="NONRIBOSOMAL PEPTIDE SYNTHETASE"/>
    <property type="match status" value="1"/>
</dbReference>
<dbReference type="GO" id="GO:0043041">
    <property type="term" value="P:amino acid activation for nonribosomal peptide biosynthetic process"/>
    <property type="evidence" value="ECO:0007669"/>
    <property type="project" value="TreeGrafter"/>
</dbReference>
<dbReference type="InterPro" id="IPR001031">
    <property type="entry name" value="Thioesterase"/>
</dbReference>
<sequence>MSAPLPALPLTTAQQAIAYAQQLDPANPAYLCAHAITVRGRVDRAALAAAITAVTDAVPHLHVAVDGDRQVPHPPAPLAVHDLRGGPDPAAAAAAWMRADHTAAVPLGEPGLLRQALLVVADDEVVWYLRAHHLLLDGYGFTMITERVAAAYAGRAVPDAAPLAALLAEEAGYAAGDRCAADGAYWRDRLGPEHDAASPGAAVHPPGVPHRYHAPLDPGVADELDDLGRAAGASRVEVVFAAVALYVARVTGRADVALGLPLMNRLGSVAARVPGTVVNVLPLRVDVDHAGTVGDLVGRVGGALRAARRHGRYRYEQLQRDLGLVGGGRRLCGPTVNIKPYAEPPRFGDCAVTVTPLATGPIDDLEFQLWTDAAGSHLAGYANPAGYDAAATRAHRDRLAHLLAQLAAGTPATRLAALDIALPAEQSMPAGDTPPVAARTLVALIDAAPARSAVRAADGRLDPAELDARANRLARWLIDRGAGPDTLVAVALPRRADLVVALLAVLRAGAAYLPLDLDQPPARTAALLADARPVCVLTHRDVAPAPAGPPVAALDELDLSGYPAGPVADADRARPLTGADTAYVIYTSGSTGAPKGVAVPHAAIVNRLAWMQDHLRLTAADRVLQKTPYTFDVSVWEFFWPLAVGATLVLAAPGGHRDPAYLAGLVRDERITALHFVPSMLRAYLAGADVAAAALRFAVCSGEELPADLVAAWRRRVGVPLHNLYGPTEAAVDVTAHACGPADESGPVPIGRPVHHTRTLVLDPALRPCPPGVPGELYLAGVQLARGYLGRPALTAARFVADPYGPPGTRLYRTGDLARRRADGALEFLGRTDSQVKVRGFRIEPGEIEAALCAQPGVAAAAVTPWPGSPDRLVGYVVPRPGADPDPAALAAALADTLPAHLVPAAIVPLPALPLGSTGKLNRSGLPAPAAAAAPRRPPAGPTEELLCALTAAALDVPAVGPDDNFFDAGGHSLRAVALLDAVAAATGVRLPLAAVFAGPTPAQLAAAVVDAGDPADGLDSLLVLRRGEPGVPPLVCVHPAGGLAWCYAGLLGALPRHIPVYGLQAPGVRDPGAPPPDSIDAVAAEYVATLRAAGVTGPYRLVGWSVGGVIAQAMAVALRRAGEPVGLLALLDAYPGEQWRHLPPPDGAEALRALLYLAGVAESDVAGPLTAAAVLAVLRERGSPLADLGDGPLRAIADTVVRNARLLRAHHAAVYDGDAVFVAATAPRLETWLDPAAWRPHVAGKLDRHDLPCRHPDLMTPDRLAQIAAILAPHLGPAPDDGAGHRPAAPREPAASREPVVGRDPL</sequence>
<dbReference type="GO" id="GO:0031177">
    <property type="term" value="F:phosphopantetheine binding"/>
    <property type="evidence" value="ECO:0007669"/>
    <property type="project" value="InterPro"/>
</dbReference>
<dbReference type="PROSITE" id="PS50075">
    <property type="entry name" value="CARRIER"/>
    <property type="match status" value="1"/>
</dbReference>
<dbReference type="NCBIfam" id="TIGR01733">
    <property type="entry name" value="AA-adenyl-dom"/>
    <property type="match status" value="1"/>
</dbReference>
<dbReference type="InterPro" id="IPR025110">
    <property type="entry name" value="AMP-bd_C"/>
</dbReference>
<dbReference type="SMART" id="SM00824">
    <property type="entry name" value="PKS_TE"/>
    <property type="match status" value="1"/>
</dbReference>
<dbReference type="SUPFAM" id="SSF56801">
    <property type="entry name" value="Acetyl-CoA synthetase-like"/>
    <property type="match status" value="1"/>
</dbReference>
<dbReference type="Gene3D" id="3.30.559.10">
    <property type="entry name" value="Chloramphenicol acetyltransferase-like domain"/>
    <property type="match status" value="1"/>
</dbReference>
<feature type="domain" description="Carrier" evidence="5">
    <location>
        <begin position="938"/>
        <end position="1013"/>
    </location>
</feature>
<dbReference type="PANTHER" id="PTHR45527:SF1">
    <property type="entry name" value="FATTY ACID SYNTHASE"/>
    <property type="match status" value="1"/>
</dbReference>
<dbReference type="Pfam" id="PF00550">
    <property type="entry name" value="PP-binding"/>
    <property type="match status" value="1"/>
</dbReference>
<name>A0A8J3B8Y5_9ACTN</name>
<dbReference type="FunFam" id="2.30.38.10:FF:000001">
    <property type="entry name" value="Non-ribosomal peptide synthetase PvdI"/>
    <property type="match status" value="1"/>
</dbReference>
<dbReference type="Gene3D" id="3.40.50.1820">
    <property type="entry name" value="alpha/beta hydrolase"/>
    <property type="match status" value="1"/>
</dbReference>
<dbReference type="InterPro" id="IPR020806">
    <property type="entry name" value="PKS_PP-bd"/>
</dbReference>
<dbReference type="PROSITE" id="PS00455">
    <property type="entry name" value="AMP_BINDING"/>
    <property type="match status" value="1"/>
</dbReference>
<reference evidence="6" key="1">
    <citation type="journal article" date="2014" name="Int. J. Syst. Evol. Microbiol.">
        <title>Complete genome sequence of Corynebacterium casei LMG S-19264T (=DSM 44701T), isolated from a smear-ripened cheese.</title>
        <authorList>
            <consortium name="US DOE Joint Genome Institute (JGI-PGF)"/>
            <person name="Walter F."/>
            <person name="Albersmeier A."/>
            <person name="Kalinowski J."/>
            <person name="Ruckert C."/>
        </authorList>
    </citation>
    <scope>NUCLEOTIDE SEQUENCE</scope>
    <source>
        <strain evidence="6">JCM 3090</strain>
    </source>
</reference>
<dbReference type="FunFam" id="3.40.50.980:FF:000001">
    <property type="entry name" value="Non-ribosomal peptide synthetase"/>
    <property type="match status" value="1"/>
</dbReference>
<feature type="region of interest" description="Disordered" evidence="4">
    <location>
        <begin position="1276"/>
        <end position="1307"/>
    </location>
</feature>
<accession>A0A8J3B8Y5</accession>
<dbReference type="InterPro" id="IPR001242">
    <property type="entry name" value="Condensation_dom"/>
</dbReference>
<dbReference type="Proteomes" id="UP000649739">
    <property type="component" value="Unassembled WGS sequence"/>
</dbReference>
<comment type="caution">
    <text evidence="6">The sequence shown here is derived from an EMBL/GenBank/DDBJ whole genome shotgun (WGS) entry which is preliminary data.</text>
</comment>
<dbReference type="Gene3D" id="3.30.559.30">
    <property type="entry name" value="Nonribosomal peptide synthetase, condensation domain"/>
    <property type="match status" value="1"/>
</dbReference>
<dbReference type="SUPFAM" id="SSF47336">
    <property type="entry name" value="ACP-like"/>
    <property type="match status" value="1"/>
</dbReference>
<dbReference type="InterPro" id="IPR000873">
    <property type="entry name" value="AMP-dep_synth/lig_dom"/>
</dbReference>
<dbReference type="Pfam" id="PF00501">
    <property type="entry name" value="AMP-binding"/>
    <property type="match status" value="1"/>
</dbReference>
<dbReference type="Pfam" id="PF13193">
    <property type="entry name" value="AMP-binding_C"/>
    <property type="match status" value="1"/>
</dbReference>
<dbReference type="Gene3D" id="2.30.38.10">
    <property type="entry name" value="Luciferase, Domain 3"/>
    <property type="match status" value="1"/>
</dbReference>
<organism evidence="6 7">
    <name type="scientific">Pilimelia anulata</name>
    <dbReference type="NCBI Taxonomy" id="53371"/>
    <lineage>
        <taxon>Bacteria</taxon>
        <taxon>Bacillati</taxon>
        <taxon>Actinomycetota</taxon>
        <taxon>Actinomycetes</taxon>
        <taxon>Micromonosporales</taxon>
        <taxon>Micromonosporaceae</taxon>
        <taxon>Pilimelia</taxon>
    </lineage>
</organism>
<dbReference type="GO" id="GO:0009366">
    <property type="term" value="C:enterobactin synthetase complex"/>
    <property type="evidence" value="ECO:0007669"/>
    <property type="project" value="TreeGrafter"/>
</dbReference>
<dbReference type="SUPFAM" id="SSF53474">
    <property type="entry name" value="alpha/beta-Hydrolases"/>
    <property type="match status" value="1"/>
</dbReference>
<dbReference type="Gene3D" id="3.40.50.980">
    <property type="match status" value="2"/>
</dbReference>
<evidence type="ECO:0000313" key="6">
    <source>
        <dbReference type="EMBL" id="GGK04114.1"/>
    </source>
</evidence>
<comment type="cofactor">
    <cofactor evidence="1">
        <name>pantetheine 4'-phosphate</name>
        <dbReference type="ChEBI" id="CHEBI:47942"/>
    </cofactor>
</comment>
<dbReference type="FunFam" id="3.40.50.12780:FF:000012">
    <property type="entry name" value="Non-ribosomal peptide synthetase"/>
    <property type="match status" value="1"/>
</dbReference>
<evidence type="ECO:0000256" key="1">
    <source>
        <dbReference type="ARBA" id="ARBA00001957"/>
    </source>
</evidence>
<dbReference type="GO" id="GO:0008610">
    <property type="term" value="P:lipid biosynthetic process"/>
    <property type="evidence" value="ECO:0007669"/>
    <property type="project" value="UniProtKB-ARBA"/>
</dbReference>
<dbReference type="SMART" id="SM00823">
    <property type="entry name" value="PKS_PP"/>
    <property type="match status" value="1"/>
</dbReference>
<evidence type="ECO:0000256" key="3">
    <source>
        <dbReference type="ARBA" id="ARBA00022553"/>
    </source>
</evidence>